<dbReference type="GO" id="GO:0005509">
    <property type="term" value="F:calcium ion binding"/>
    <property type="evidence" value="ECO:0007669"/>
    <property type="project" value="InterPro"/>
</dbReference>
<dbReference type="InterPro" id="IPR002048">
    <property type="entry name" value="EF_hand_dom"/>
</dbReference>
<name>A0A813FQC4_POLGL</name>
<dbReference type="EMBL" id="CAJNNV010025839">
    <property type="protein sequence ID" value="CAE8616293.1"/>
    <property type="molecule type" value="Genomic_DNA"/>
</dbReference>
<gene>
    <name evidence="2" type="ORF">PGLA1383_LOCUS33989</name>
</gene>
<dbReference type="InterPro" id="IPR018247">
    <property type="entry name" value="EF_Hand_1_Ca_BS"/>
</dbReference>
<dbReference type="Proteomes" id="UP000654075">
    <property type="component" value="Unassembled WGS sequence"/>
</dbReference>
<feature type="domain" description="EF-hand" evidence="1">
    <location>
        <begin position="66"/>
        <end position="90"/>
    </location>
</feature>
<accession>A0A813FQC4</accession>
<evidence type="ECO:0000313" key="3">
    <source>
        <dbReference type="Proteomes" id="UP000654075"/>
    </source>
</evidence>
<evidence type="ECO:0000259" key="1">
    <source>
        <dbReference type="PROSITE" id="PS50222"/>
    </source>
</evidence>
<dbReference type="AlphaFoldDB" id="A0A813FQC4"/>
<keyword evidence="3" id="KW-1185">Reference proteome</keyword>
<protein>
    <recommendedName>
        <fullName evidence="1">EF-hand domain-containing protein</fullName>
    </recommendedName>
</protein>
<dbReference type="OrthoDB" id="10257659at2759"/>
<comment type="caution">
    <text evidence="2">The sequence shown here is derived from an EMBL/GenBank/DDBJ whole genome shotgun (WGS) entry which is preliminary data.</text>
</comment>
<organism evidence="2 3">
    <name type="scientific">Polarella glacialis</name>
    <name type="common">Dinoflagellate</name>
    <dbReference type="NCBI Taxonomy" id="89957"/>
    <lineage>
        <taxon>Eukaryota</taxon>
        <taxon>Sar</taxon>
        <taxon>Alveolata</taxon>
        <taxon>Dinophyceae</taxon>
        <taxon>Suessiales</taxon>
        <taxon>Suessiaceae</taxon>
        <taxon>Polarella</taxon>
    </lineage>
</organism>
<dbReference type="OMA" id="FQAYCTL"/>
<dbReference type="PROSITE" id="PS50222">
    <property type="entry name" value="EF_HAND_2"/>
    <property type="match status" value="1"/>
</dbReference>
<proteinExistence type="predicted"/>
<evidence type="ECO:0000313" key="2">
    <source>
        <dbReference type="EMBL" id="CAE8616293.1"/>
    </source>
</evidence>
<reference evidence="2" key="1">
    <citation type="submission" date="2021-02" db="EMBL/GenBank/DDBJ databases">
        <authorList>
            <person name="Dougan E. K."/>
            <person name="Rhodes N."/>
            <person name="Thang M."/>
            <person name="Chan C."/>
        </authorList>
    </citation>
    <scope>NUCLEOTIDE SEQUENCE</scope>
</reference>
<dbReference type="PROSITE" id="PS00018">
    <property type="entry name" value="EF_HAND_1"/>
    <property type="match status" value="1"/>
</dbReference>
<sequence length="242" mass="27633">MGASTSVADSPLISFLHGEFERAKSENTKVPTRSHGKNGLYFHQIQQLQPPRDFPLDLRHIGTLWKLDSNHDGFVSFEELLAFAEFCNDLQRTDGDLDLAQKLKANCVMEMWESISEERSQDAFADWVICLVTQGEPHKTFAISSEALPKAEYDSERGQPVRFLHHDAVMTLYELMTPYQIATHIDQQSFLDLLQQIAEVMSLQPLTEQELDDWVPVEVVHSWVKRFIAAQANLFKELGLNT</sequence>